<evidence type="ECO:0000313" key="1">
    <source>
        <dbReference type="EMBL" id="EEF30609.1"/>
    </source>
</evidence>
<reference evidence="2" key="1">
    <citation type="journal article" date="2010" name="Nat. Biotechnol.">
        <title>Draft genome sequence of the oilseed species Ricinus communis.</title>
        <authorList>
            <person name="Chan A.P."/>
            <person name="Crabtree J."/>
            <person name="Zhao Q."/>
            <person name="Lorenzi H."/>
            <person name="Orvis J."/>
            <person name="Puiu D."/>
            <person name="Melake-Berhan A."/>
            <person name="Jones K.M."/>
            <person name="Redman J."/>
            <person name="Chen G."/>
            <person name="Cahoon E.B."/>
            <person name="Gedil M."/>
            <person name="Stanke M."/>
            <person name="Haas B.J."/>
            <person name="Wortman J.R."/>
            <person name="Fraser-Liggett C.M."/>
            <person name="Ravel J."/>
            <person name="Rabinowicz P.D."/>
        </authorList>
    </citation>
    <scope>NUCLEOTIDE SEQUENCE [LARGE SCALE GENOMIC DNA]</scope>
    <source>
        <strain evidence="2">cv. Hale</strain>
    </source>
</reference>
<proteinExistence type="predicted"/>
<organism evidence="1 2">
    <name type="scientific">Ricinus communis</name>
    <name type="common">Castor bean</name>
    <dbReference type="NCBI Taxonomy" id="3988"/>
    <lineage>
        <taxon>Eukaryota</taxon>
        <taxon>Viridiplantae</taxon>
        <taxon>Streptophyta</taxon>
        <taxon>Embryophyta</taxon>
        <taxon>Tracheophyta</taxon>
        <taxon>Spermatophyta</taxon>
        <taxon>Magnoliopsida</taxon>
        <taxon>eudicotyledons</taxon>
        <taxon>Gunneridae</taxon>
        <taxon>Pentapetalae</taxon>
        <taxon>rosids</taxon>
        <taxon>fabids</taxon>
        <taxon>Malpighiales</taxon>
        <taxon>Euphorbiaceae</taxon>
        <taxon>Acalyphoideae</taxon>
        <taxon>Acalypheae</taxon>
        <taxon>Ricinus</taxon>
    </lineage>
</organism>
<gene>
    <name evidence="1" type="ORF">RCOM_0301400</name>
</gene>
<protein>
    <submittedName>
        <fullName evidence="1">Uncharacterized protein</fullName>
    </submittedName>
</protein>
<keyword evidence="2" id="KW-1185">Reference proteome</keyword>
<accession>B9T0I4</accession>
<name>B9T0I4_RICCO</name>
<dbReference type="AlphaFoldDB" id="B9T0I4"/>
<dbReference type="EMBL" id="EQ974306">
    <property type="protein sequence ID" value="EEF30609.1"/>
    <property type="molecule type" value="Genomic_DNA"/>
</dbReference>
<dbReference type="InParanoid" id="B9T0I4"/>
<evidence type="ECO:0000313" key="2">
    <source>
        <dbReference type="Proteomes" id="UP000008311"/>
    </source>
</evidence>
<sequence length="55" mass="6601">MKKKRGHRRQSLEVSKWVSCARERESAREKQVLEVKERMRVASTENRSASEKEKR</sequence>
<dbReference type="Proteomes" id="UP000008311">
    <property type="component" value="Unassembled WGS sequence"/>
</dbReference>